<proteinExistence type="predicted"/>
<dbReference type="AlphaFoldDB" id="A0A545U7V4"/>
<gene>
    <name evidence="2" type="ORF">FLL46_20485</name>
</gene>
<keyword evidence="1" id="KW-0812">Transmembrane</keyword>
<comment type="caution">
    <text evidence="2">The sequence shown here is derived from an EMBL/GenBank/DDBJ whole genome shotgun (WGS) entry which is preliminary data.</text>
</comment>
<name>A0A545U7V4_9GAMM</name>
<accession>A0A545U7V4</accession>
<feature type="transmembrane region" description="Helical" evidence="1">
    <location>
        <begin position="6"/>
        <end position="23"/>
    </location>
</feature>
<evidence type="ECO:0000313" key="3">
    <source>
        <dbReference type="Proteomes" id="UP000315439"/>
    </source>
</evidence>
<protein>
    <submittedName>
        <fullName evidence="2">Uncharacterized protein</fullName>
    </submittedName>
</protein>
<dbReference type="EMBL" id="VIKS01000012">
    <property type="protein sequence ID" value="TQV85538.1"/>
    <property type="molecule type" value="Genomic_DNA"/>
</dbReference>
<sequence length="121" mass="14164">MFSRLTSYILTIVLTLVFGYLLLKYWPTRIEPEEKIKLIPIEQAIKTPSSRTIRTDLAITVESCNEARKEFIDNKRSNRIQSKDNREIEKLLLEMLAQMQNKESTKTHLGCMLYQLPTRSS</sequence>
<evidence type="ECO:0000256" key="1">
    <source>
        <dbReference type="SAM" id="Phobius"/>
    </source>
</evidence>
<keyword evidence="3" id="KW-1185">Reference proteome</keyword>
<reference evidence="2 3" key="1">
    <citation type="submission" date="2019-07" db="EMBL/GenBank/DDBJ databases">
        <title>Draft genome for Aliikangiella sp. M105.</title>
        <authorList>
            <person name="Wang G."/>
        </authorList>
    </citation>
    <scope>NUCLEOTIDE SEQUENCE [LARGE SCALE GENOMIC DNA]</scope>
    <source>
        <strain evidence="2 3">M105</strain>
    </source>
</reference>
<dbReference type="Proteomes" id="UP000315439">
    <property type="component" value="Unassembled WGS sequence"/>
</dbReference>
<keyword evidence="1" id="KW-0472">Membrane</keyword>
<evidence type="ECO:0000313" key="2">
    <source>
        <dbReference type="EMBL" id="TQV85538.1"/>
    </source>
</evidence>
<keyword evidence="1" id="KW-1133">Transmembrane helix</keyword>
<organism evidence="2 3">
    <name type="scientific">Aliikangiella coralliicola</name>
    <dbReference type="NCBI Taxonomy" id="2592383"/>
    <lineage>
        <taxon>Bacteria</taxon>
        <taxon>Pseudomonadati</taxon>
        <taxon>Pseudomonadota</taxon>
        <taxon>Gammaproteobacteria</taxon>
        <taxon>Oceanospirillales</taxon>
        <taxon>Pleioneaceae</taxon>
        <taxon>Aliikangiella</taxon>
    </lineage>
</organism>
<dbReference type="RefSeq" id="WP_142933214.1">
    <property type="nucleotide sequence ID" value="NZ_ML660168.1"/>
</dbReference>